<dbReference type="Proteomes" id="UP000245622">
    <property type="component" value="Chromosome 1"/>
</dbReference>
<dbReference type="Gene3D" id="3.10.129.10">
    <property type="entry name" value="Hotdog Thioesterase"/>
    <property type="match status" value="1"/>
</dbReference>
<protein>
    <submittedName>
        <fullName evidence="1">Single-strand DNA-binding</fullName>
    </submittedName>
</protein>
<proteinExistence type="predicted"/>
<evidence type="ECO:0000313" key="2">
    <source>
        <dbReference type="Proteomes" id="UP000245622"/>
    </source>
</evidence>
<accession>A0A1V1I1P6</accession>
<reference evidence="1 2" key="1">
    <citation type="submission" date="2014-04" db="EMBL/GenBank/DDBJ databases">
        <authorList>
            <person name="Hornung B.V."/>
        </authorList>
    </citation>
    <scope>NUCLEOTIDE SEQUENCE [LARGE SCALE GENOMIC DNA]</scope>
    <source>
        <strain evidence="1 2">CRIB</strain>
    </source>
</reference>
<dbReference type="RefSeq" id="WP_180701607.1">
    <property type="nucleotide sequence ID" value="NZ_CAJUCR010000040.1"/>
</dbReference>
<gene>
    <name evidence="1" type="ORF">CRIB_1449</name>
</gene>
<sequence>MKATMRIKLKEKDIDHDKYIGTYKIIEIFDDIAEELLIRNEGHKGVLKEYEDLELIKPLVCGDHVDIIGQIIAFNDTILKIKFEVFKVLDGEHEKYLLTPELLCKAIGVFEVFPK</sequence>
<dbReference type="KEGG" id="ril:CRIB_1449"/>
<dbReference type="AlphaFoldDB" id="A0A1V1I1P6"/>
<dbReference type="EMBL" id="LN555523">
    <property type="protein sequence ID" value="CED94057.1"/>
    <property type="molecule type" value="Genomic_DNA"/>
</dbReference>
<keyword evidence="1" id="KW-0238">DNA-binding</keyword>
<organism evidence="1 2">
    <name type="scientific">Romboutsia ilealis</name>
    <dbReference type="NCBI Taxonomy" id="1115758"/>
    <lineage>
        <taxon>Bacteria</taxon>
        <taxon>Bacillati</taxon>
        <taxon>Bacillota</taxon>
        <taxon>Clostridia</taxon>
        <taxon>Peptostreptococcales</taxon>
        <taxon>Peptostreptococcaceae</taxon>
        <taxon>Romboutsia</taxon>
    </lineage>
</organism>
<evidence type="ECO:0000313" key="1">
    <source>
        <dbReference type="EMBL" id="CED94057.1"/>
    </source>
</evidence>
<keyword evidence="2" id="KW-1185">Reference proteome</keyword>
<dbReference type="InterPro" id="IPR029069">
    <property type="entry name" value="HotDog_dom_sf"/>
</dbReference>
<dbReference type="GeneID" id="82205483"/>
<dbReference type="SUPFAM" id="SSF54637">
    <property type="entry name" value="Thioesterase/thiol ester dehydrase-isomerase"/>
    <property type="match status" value="1"/>
</dbReference>
<name>A0A1V1I1P6_9FIRM</name>
<dbReference type="GO" id="GO:0003677">
    <property type="term" value="F:DNA binding"/>
    <property type="evidence" value="ECO:0007669"/>
    <property type="project" value="UniProtKB-KW"/>
</dbReference>
<dbReference type="CDD" id="cd03440">
    <property type="entry name" value="hot_dog"/>
    <property type="match status" value="1"/>
</dbReference>